<organism evidence="7 8">
    <name type="scientific">Mucor circinelloides f. lusitanicus</name>
    <name type="common">Mucor racemosus var. lusitanicus</name>
    <dbReference type="NCBI Taxonomy" id="29924"/>
    <lineage>
        <taxon>Eukaryota</taxon>
        <taxon>Fungi</taxon>
        <taxon>Fungi incertae sedis</taxon>
        <taxon>Mucoromycota</taxon>
        <taxon>Mucoromycotina</taxon>
        <taxon>Mucoromycetes</taxon>
        <taxon>Mucorales</taxon>
        <taxon>Mucorineae</taxon>
        <taxon>Mucoraceae</taxon>
        <taxon>Mucor</taxon>
    </lineage>
</organism>
<dbReference type="InterPro" id="IPR013087">
    <property type="entry name" value="Znf_C2H2_type"/>
</dbReference>
<evidence type="ECO:0000256" key="1">
    <source>
        <dbReference type="ARBA" id="ARBA00022723"/>
    </source>
</evidence>
<gene>
    <name evidence="7" type="ORF">FB192DRAFT_1107276</name>
</gene>
<name>A0A8H4BIX4_MUCCL</name>
<dbReference type="Gene3D" id="3.30.160.60">
    <property type="entry name" value="Classic Zinc Finger"/>
    <property type="match status" value="2"/>
</dbReference>
<keyword evidence="4" id="KW-0862">Zinc</keyword>
<proteinExistence type="predicted"/>
<dbReference type="GO" id="GO:0000977">
    <property type="term" value="F:RNA polymerase II transcription regulatory region sequence-specific DNA binding"/>
    <property type="evidence" value="ECO:0007669"/>
    <property type="project" value="TreeGrafter"/>
</dbReference>
<dbReference type="PROSITE" id="PS50157">
    <property type="entry name" value="ZINC_FINGER_C2H2_2"/>
    <property type="match status" value="1"/>
</dbReference>
<reference evidence="7 8" key="1">
    <citation type="submission" date="2019-09" db="EMBL/GenBank/DDBJ databases">
        <authorList>
            <consortium name="DOE Joint Genome Institute"/>
            <person name="Mondo S.J."/>
            <person name="Navarro-Mendoza M.I."/>
            <person name="Perez-Arques C."/>
            <person name="Panchal S."/>
            <person name="Nicolas F.E."/>
            <person name="Ganguly P."/>
            <person name="Pangilinan J."/>
            <person name="Grigoriev I."/>
            <person name="Heitman J."/>
            <person name="Sanya K."/>
            <person name="Garre V."/>
        </authorList>
    </citation>
    <scope>NUCLEOTIDE SEQUENCE [LARGE SCALE GENOMIC DNA]</scope>
    <source>
        <strain evidence="7 8">MU402</strain>
    </source>
</reference>
<evidence type="ECO:0000313" key="8">
    <source>
        <dbReference type="Proteomes" id="UP000469890"/>
    </source>
</evidence>
<protein>
    <recommendedName>
        <fullName evidence="6">C2H2-type domain-containing protein</fullName>
    </recommendedName>
</protein>
<keyword evidence="1" id="KW-0479">Metal-binding</keyword>
<dbReference type="PANTHER" id="PTHR24409:SF295">
    <property type="entry name" value="AZ2-RELATED"/>
    <property type="match status" value="1"/>
</dbReference>
<sequence>MKLRNRKEWVLGNIKQEDQKLGIALGDASSSIVNRPTMSGVNLKQEDTKEHEKLLKQRLLSECGKADYYYRCEMCNAKMESLRSVLEHRKSVHNIDANRSTNRRKIKHIDEEPDVYDPNFYCRLCEKGYLRIADYRVHLRNAHFMALKPLPIWKPPPTNSSVPDPDDPNLYCKACNHKYKSKQYYKSHCQFIHGLAPTESDHPQSVPAAMKDVSTYCQLCDRYFSTKENYCQHRLNIHKVIERPTKIQKPKGSNTVPDVDDPNFYCRPCDKTLAHKNSFRTHLKLVHSIFQSAPRNKSSIKPDIEDPNNFCRACQKTYPSRRKYRAHLCLVHHMILTPLASNTNLKELPDPLNSDYYCRVCARYYKSRRQYRLHCKAVHYMILSHHSIYNPKAKIDINNPERYCAQCERSYSCAEVFQIHLMRIHNM</sequence>
<evidence type="ECO:0000259" key="6">
    <source>
        <dbReference type="PROSITE" id="PS50157"/>
    </source>
</evidence>
<dbReference type="AlphaFoldDB" id="A0A8H4BIX4"/>
<dbReference type="Pfam" id="PF12874">
    <property type="entry name" value="zf-met"/>
    <property type="match status" value="1"/>
</dbReference>
<dbReference type="GO" id="GO:0005634">
    <property type="term" value="C:nucleus"/>
    <property type="evidence" value="ECO:0007669"/>
    <property type="project" value="TreeGrafter"/>
</dbReference>
<dbReference type="GO" id="GO:0008270">
    <property type="term" value="F:zinc ion binding"/>
    <property type="evidence" value="ECO:0007669"/>
    <property type="project" value="UniProtKB-KW"/>
</dbReference>
<evidence type="ECO:0000256" key="4">
    <source>
        <dbReference type="ARBA" id="ARBA00022833"/>
    </source>
</evidence>
<dbReference type="PROSITE" id="PS00028">
    <property type="entry name" value="ZINC_FINGER_C2H2_1"/>
    <property type="match status" value="7"/>
</dbReference>
<dbReference type="SMART" id="SM00355">
    <property type="entry name" value="ZnF_C2H2"/>
    <property type="match status" value="8"/>
</dbReference>
<dbReference type="PANTHER" id="PTHR24409">
    <property type="entry name" value="ZINC FINGER PROTEIN 142"/>
    <property type="match status" value="1"/>
</dbReference>
<evidence type="ECO:0000256" key="3">
    <source>
        <dbReference type="ARBA" id="ARBA00022771"/>
    </source>
</evidence>
<keyword evidence="2" id="KW-0677">Repeat</keyword>
<comment type="caution">
    <text evidence="7">The sequence shown here is derived from an EMBL/GenBank/DDBJ whole genome shotgun (WGS) entry which is preliminary data.</text>
</comment>
<evidence type="ECO:0000256" key="5">
    <source>
        <dbReference type="PROSITE-ProRule" id="PRU00042"/>
    </source>
</evidence>
<evidence type="ECO:0000313" key="7">
    <source>
        <dbReference type="EMBL" id="KAF1802378.1"/>
    </source>
</evidence>
<accession>A0A8H4BIX4</accession>
<feature type="domain" description="C2H2-type" evidence="6">
    <location>
        <begin position="264"/>
        <end position="288"/>
    </location>
</feature>
<dbReference type="Proteomes" id="UP000469890">
    <property type="component" value="Unassembled WGS sequence"/>
</dbReference>
<evidence type="ECO:0000256" key="2">
    <source>
        <dbReference type="ARBA" id="ARBA00022737"/>
    </source>
</evidence>
<dbReference type="GO" id="GO:0000981">
    <property type="term" value="F:DNA-binding transcription factor activity, RNA polymerase II-specific"/>
    <property type="evidence" value="ECO:0007669"/>
    <property type="project" value="TreeGrafter"/>
</dbReference>
<dbReference type="EMBL" id="JAAECE010000004">
    <property type="protein sequence ID" value="KAF1802378.1"/>
    <property type="molecule type" value="Genomic_DNA"/>
</dbReference>
<keyword evidence="3 5" id="KW-0863">Zinc-finger</keyword>